<feature type="signal peptide" evidence="6">
    <location>
        <begin position="1"/>
        <end position="21"/>
    </location>
</feature>
<protein>
    <submittedName>
        <fullName evidence="9">Protein turtle homolog A-like</fullName>
    </submittedName>
</protein>
<dbReference type="InterPro" id="IPR013783">
    <property type="entry name" value="Ig-like_fold"/>
</dbReference>
<feature type="domain" description="Ig-like" evidence="7">
    <location>
        <begin position="274"/>
        <end position="408"/>
    </location>
</feature>
<organism evidence="9">
    <name type="scientific">Hirondellea gigas</name>
    <dbReference type="NCBI Taxonomy" id="1518452"/>
    <lineage>
        <taxon>Eukaryota</taxon>
        <taxon>Metazoa</taxon>
        <taxon>Ecdysozoa</taxon>
        <taxon>Arthropoda</taxon>
        <taxon>Crustacea</taxon>
        <taxon>Multicrustacea</taxon>
        <taxon>Malacostraca</taxon>
        <taxon>Eumalacostraca</taxon>
        <taxon>Peracarida</taxon>
        <taxon>Amphipoda</taxon>
        <taxon>Amphilochidea</taxon>
        <taxon>Lysianassida</taxon>
        <taxon>Lysianassidira</taxon>
        <taxon>Lysianassoidea</taxon>
        <taxon>Lysianassidae</taxon>
        <taxon>Hirondellea</taxon>
    </lineage>
</organism>
<keyword evidence="3" id="KW-1015">Disulfide bond</keyword>
<dbReference type="InterPro" id="IPR007110">
    <property type="entry name" value="Ig-like_dom"/>
</dbReference>
<evidence type="ECO:0000256" key="6">
    <source>
        <dbReference type="SAM" id="SignalP"/>
    </source>
</evidence>
<feature type="region of interest" description="Disordered" evidence="4">
    <location>
        <begin position="967"/>
        <end position="990"/>
    </location>
</feature>
<dbReference type="InterPro" id="IPR003599">
    <property type="entry name" value="Ig_sub"/>
</dbReference>
<feature type="chain" id="PRO_5025673814" evidence="6">
    <location>
        <begin position="22"/>
        <end position="990"/>
    </location>
</feature>
<dbReference type="SUPFAM" id="SSF49265">
    <property type="entry name" value="Fibronectin type III"/>
    <property type="match status" value="1"/>
</dbReference>
<feature type="domain" description="Fibronectin type-III" evidence="8">
    <location>
        <begin position="607"/>
        <end position="707"/>
    </location>
</feature>
<sequence length="990" mass="108218">MANRSHWAAVVMSQCICCLLAFLLLLSTRLPSARISAAAADLVSIDGLENSPLTKVQAVVGESVLLPCNVSPLNPADSPILVLFFYETKGTPIYSVDARGSSLYTGEHWSDVEQLGSRASLKVRPGRQGLLLTKLTNEDAGLYRCRVDFKSSPTRNLRIRLEIIIPPRHILVTSSWDEGRIVSGMIGPYPEGADVTLVCQVTGGNPTPKVTWWQAGSLMDDLVEMTTKQVTRNSLRLPRLTRDDLLRKLTCIASNSNLTAPLSTAVTIDIAFPPNSVRISAKTFTRNTSINRGSNAVEVIDRELSASDDIMNVVKVRVNREEYLTCEATGSRPPAKLIWKRNGRVIDTGVFTSPAPSEPYSSVGFAGSSALSTLQILPTLDDHRAVISCMAYSPKLPNEPLEDEVTLNVLYQPQLSLSFKSKIAQSNLEEGDNFSFECQVTANPPAGQVQWAKDGVPIQANTSEGIRLTGSHLQIQKSSRSMSGEYTCAAANSEGVATSDYIAVRIKFAPVCSSRIQRQYGAGKKEEISITCWVDSHPAPLTFRWAFNSSNELVDMPQNTFSSHGMSSTLNYLPHTELDFGSLLCWAANDVGLMKEPCVINVVPAAKPEPVRMCEVVNNSSMLRSVALVSCTPGWDGGLDQTFTLEVREAKHKHSRILASVQHSPTPLFNMKGLKYEEEYLFIITSVNSRGTSPPVNLSYMTPSGNNSMMSSNARTSENTSWLSWTLFVAVILGVLITILACLFAIVGLMKFKTNANKTTAKIVYAGPLRECEENEKSNALSSPTMIYCDKHDCEVEQLMKNSYARAATTSDCGESLPKLQIEELNSKEEQFRSSGSDIRIATPYAWNPDSGSTCEDTYFRNSGPYHINSLSPPSPPRLPTPCNTTTINHVHPHQHPKHKHHHHHHTPYTAAPLASSDSLGRSSSSSTSRPTSSNSRTSSSTSRPSSCNYSTSEFSMSTVALHPDYLSRDDSANSSKTPLMSDVSRESAV</sequence>
<keyword evidence="5" id="KW-1133">Transmembrane helix</keyword>
<feature type="compositionally biased region" description="Low complexity" evidence="4">
    <location>
        <begin position="916"/>
        <end position="952"/>
    </location>
</feature>
<keyword evidence="5" id="KW-0812">Transmembrane</keyword>
<feature type="transmembrane region" description="Helical" evidence="5">
    <location>
        <begin position="722"/>
        <end position="749"/>
    </location>
</feature>
<dbReference type="Gene3D" id="2.60.40.10">
    <property type="entry name" value="Immunoglobulins"/>
    <property type="match status" value="5"/>
</dbReference>
<dbReference type="SUPFAM" id="SSF48726">
    <property type="entry name" value="Immunoglobulin"/>
    <property type="match status" value="5"/>
</dbReference>
<dbReference type="Pfam" id="PF13927">
    <property type="entry name" value="Ig_3"/>
    <property type="match status" value="2"/>
</dbReference>
<reference evidence="9" key="1">
    <citation type="submission" date="2017-11" db="EMBL/GenBank/DDBJ databases">
        <title>The sensing device of the deep-sea amphipod.</title>
        <authorList>
            <person name="Kobayashi H."/>
            <person name="Nagahama T."/>
            <person name="Arai W."/>
            <person name="Sasagawa Y."/>
            <person name="Umeda M."/>
            <person name="Hayashi T."/>
            <person name="Nikaido I."/>
            <person name="Watanabe H."/>
            <person name="Oguri K."/>
            <person name="Kitazato H."/>
            <person name="Fujioka K."/>
            <person name="Kido Y."/>
            <person name="Takami H."/>
        </authorList>
    </citation>
    <scope>NUCLEOTIDE SEQUENCE</scope>
    <source>
        <tissue evidence="9">Whole body</tissue>
    </source>
</reference>
<dbReference type="InterPro" id="IPR013162">
    <property type="entry name" value="CD80_C2-set"/>
</dbReference>
<evidence type="ECO:0000256" key="3">
    <source>
        <dbReference type="ARBA" id="ARBA00023157"/>
    </source>
</evidence>
<dbReference type="PROSITE" id="PS50853">
    <property type="entry name" value="FN3"/>
    <property type="match status" value="1"/>
</dbReference>
<dbReference type="Pfam" id="PF08205">
    <property type="entry name" value="C2-set_2"/>
    <property type="match status" value="1"/>
</dbReference>
<dbReference type="PANTHER" id="PTHR23278:SF19">
    <property type="entry name" value="OBSCURIN"/>
    <property type="match status" value="1"/>
</dbReference>
<evidence type="ECO:0000256" key="5">
    <source>
        <dbReference type="SAM" id="Phobius"/>
    </source>
</evidence>
<dbReference type="CDD" id="cd00063">
    <property type="entry name" value="FN3"/>
    <property type="match status" value="1"/>
</dbReference>
<feature type="domain" description="Ig-like" evidence="7">
    <location>
        <begin position="413"/>
        <end position="503"/>
    </location>
</feature>
<dbReference type="InterPro" id="IPR036179">
    <property type="entry name" value="Ig-like_dom_sf"/>
</dbReference>
<dbReference type="GO" id="GO:0016020">
    <property type="term" value="C:membrane"/>
    <property type="evidence" value="ECO:0007669"/>
    <property type="project" value="UniProtKB-SubCell"/>
</dbReference>
<proteinExistence type="evidence at transcript level"/>
<dbReference type="AlphaFoldDB" id="A0A6A7G0P9"/>
<dbReference type="InterPro" id="IPR003961">
    <property type="entry name" value="FN3_dom"/>
</dbReference>
<evidence type="ECO:0000259" key="8">
    <source>
        <dbReference type="PROSITE" id="PS50853"/>
    </source>
</evidence>
<keyword evidence="6" id="KW-0732">Signal</keyword>
<evidence type="ECO:0000256" key="4">
    <source>
        <dbReference type="SAM" id="MobiDB-lite"/>
    </source>
</evidence>
<dbReference type="InterPro" id="IPR003598">
    <property type="entry name" value="Ig_sub2"/>
</dbReference>
<evidence type="ECO:0000313" key="9">
    <source>
        <dbReference type="EMBL" id="LAC24487.1"/>
    </source>
</evidence>
<dbReference type="SMART" id="SM00409">
    <property type="entry name" value="IG"/>
    <property type="match status" value="4"/>
</dbReference>
<name>A0A6A7G0P9_9CRUS</name>
<dbReference type="EMBL" id="IACT01005324">
    <property type="protein sequence ID" value="LAC24487.1"/>
    <property type="molecule type" value="mRNA"/>
</dbReference>
<feature type="region of interest" description="Disordered" evidence="4">
    <location>
        <begin position="866"/>
        <end position="952"/>
    </location>
</feature>
<feature type="domain" description="Ig-like" evidence="7">
    <location>
        <begin position="167"/>
        <end position="267"/>
    </location>
</feature>
<feature type="domain" description="Ig-like" evidence="7">
    <location>
        <begin position="31"/>
        <end position="162"/>
    </location>
</feature>
<accession>A0A6A7G0P9</accession>
<dbReference type="PROSITE" id="PS50835">
    <property type="entry name" value="IG_LIKE"/>
    <property type="match status" value="5"/>
</dbReference>
<evidence type="ECO:0000259" key="7">
    <source>
        <dbReference type="PROSITE" id="PS50835"/>
    </source>
</evidence>
<dbReference type="SMART" id="SM00408">
    <property type="entry name" value="IGc2"/>
    <property type="match status" value="3"/>
</dbReference>
<dbReference type="PANTHER" id="PTHR23278">
    <property type="entry name" value="SIDESTEP PROTEIN"/>
    <property type="match status" value="1"/>
</dbReference>
<dbReference type="InterPro" id="IPR036116">
    <property type="entry name" value="FN3_sf"/>
</dbReference>
<comment type="subcellular location">
    <subcellularLocation>
        <location evidence="1">Membrane</location>
        <topology evidence="1">Single-pass membrane protein</topology>
    </subcellularLocation>
</comment>
<evidence type="ECO:0000256" key="2">
    <source>
        <dbReference type="ARBA" id="ARBA00023136"/>
    </source>
</evidence>
<keyword evidence="2 5" id="KW-0472">Membrane</keyword>
<evidence type="ECO:0000256" key="1">
    <source>
        <dbReference type="ARBA" id="ARBA00004167"/>
    </source>
</evidence>
<feature type="compositionally biased region" description="Basic residues" evidence="4">
    <location>
        <begin position="891"/>
        <end position="907"/>
    </location>
</feature>
<feature type="domain" description="Ig-like" evidence="7">
    <location>
        <begin position="510"/>
        <end position="601"/>
    </location>
</feature>